<proteinExistence type="predicted"/>
<evidence type="ECO:0000313" key="4">
    <source>
        <dbReference type="Proteomes" id="UP000054166"/>
    </source>
</evidence>
<dbReference type="InterPro" id="IPR001810">
    <property type="entry name" value="F-box_dom"/>
</dbReference>
<dbReference type="OrthoDB" id="2117972at2759"/>
<dbReference type="EMBL" id="KN832973">
    <property type="protein sequence ID" value="KIM90425.1"/>
    <property type="molecule type" value="Genomic_DNA"/>
</dbReference>
<reference evidence="3 4" key="1">
    <citation type="submission" date="2014-04" db="EMBL/GenBank/DDBJ databases">
        <authorList>
            <consortium name="DOE Joint Genome Institute"/>
            <person name="Kuo A."/>
            <person name="Tarkka M."/>
            <person name="Buscot F."/>
            <person name="Kohler A."/>
            <person name="Nagy L.G."/>
            <person name="Floudas D."/>
            <person name="Copeland A."/>
            <person name="Barry K.W."/>
            <person name="Cichocki N."/>
            <person name="Veneault-Fourrey C."/>
            <person name="LaButti K."/>
            <person name="Lindquist E.A."/>
            <person name="Lipzen A."/>
            <person name="Lundell T."/>
            <person name="Morin E."/>
            <person name="Murat C."/>
            <person name="Sun H."/>
            <person name="Tunlid A."/>
            <person name="Henrissat B."/>
            <person name="Grigoriev I.V."/>
            <person name="Hibbett D.S."/>
            <person name="Martin F."/>
            <person name="Nordberg H.P."/>
            <person name="Cantor M.N."/>
            <person name="Hua S.X."/>
        </authorList>
    </citation>
    <scope>NUCLEOTIDE SEQUENCE [LARGE SCALE GENOMIC DNA]</scope>
    <source>
        <strain evidence="3 4">F 1598</strain>
    </source>
</reference>
<gene>
    <name evidence="3" type="ORF">PILCRDRAFT_812167</name>
</gene>
<dbReference type="PANTHER" id="PTHR12874:SF9">
    <property type="entry name" value="F-BOX ONLY PROTEIN 48"/>
    <property type="match status" value="1"/>
</dbReference>
<dbReference type="AlphaFoldDB" id="A0A0C3G233"/>
<accession>A0A0C3G233</accession>
<dbReference type="HOGENOM" id="CLU_907816_0_0_1"/>
<evidence type="ECO:0000259" key="2">
    <source>
        <dbReference type="PROSITE" id="PS50181"/>
    </source>
</evidence>
<dbReference type="SUPFAM" id="SSF81383">
    <property type="entry name" value="F-box domain"/>
    <property type="match status" value="1"/>
</dbReference>
<feature type="compositionally biased region" description="Basic and acidic residues" evidence="1">
    <location>
        <begin position="54"/>
        <end position="64"/>
    </location>
</feature>
<dbReference type="GO" id="GO:0005737">
    <property type="term" value="C:cytoplasm"/>
    <property type="evidence" value="ECO:0007669"/>
    <property type="project" value="TreeGrafter"/>
</dbReference>
<dbReference type="Proteomes" id="UP000054166">
    <property type="component" value="Unassembled WGS sequence"/>
</dbReference>
<feature type="non-terminal residue" evidence="3">
    <location>
        <position position="307"/>
    </location>
</feature>
<feature type="domain" description="F-box" evidence="2">
    <location>
        <begin position="206"/>
        <end position="252"/>
    </location>
</feature>
<dbReference type="InterPro" id="IPR036047">
    <property type="entry name" value="F-box-like_dom_sf"/>
</dbReference>
<dbReference type="GO" id="GO:0019005">
    <property type="term" value="C:SCF ubiquitin ligase complex"/>
    <property type="evidence" value="ECO:0007669"/>
    <property type="project" value="TreeGrafter"/>
</dbReference>
<dbReference type="STRING" id="765440.A0A0C3G233"/>
<protein>
    <recommendedName>
        <fullName evidence="2">F-box domain-containing protein</fullName>
    </recommendedName>
</protein>
<dbReference type="PANTHER" id="PTHR12874">
    <property type="entry name" value="F-BOX ONLY PROTEIN 48-RELATED"/>
    <property type="match status" value="1"/>
</dbReference>
<dbReference type="GO" id="GO:0031146">
    <property type="term" value="P:SCF-dependent proteasomal ubiquitin-dependent protein catabolic process"/>
    <property type="evidence" value="ECO:0007669"/>
    <property type="project" value="TreeGrafter"/>
</dbReference>
<dbReference type="PROSITE" id="PS50181">
    <property type="entry name" value="FBOX"/>
    <property type="match status" value="1"/>
</dbReference>
<dbReference type="InParanoid" id="A0A0C3G233"/>
<feature type="region of interest" description="Disordered" evidence="1">
    <location>
        <begin position="29"/>
        <end position="76"/>
    </location>
</feature>
<evidence type="ECO:0000256" key="1">
    <source>
        <dbReference type="SAM" id="MobiDB-lite"/>
    </source>
</evidence>
<name>A0A0C3G233_PILCF</name>
<dbReference type="Gene3D" id="1.20.1280.50">
    <property type="match status" value="1"/>
</dbReference>
<reference evidence="4" key="2">
    <citation type="submission" date="2015-01" db="EMBL/GenBank/DDBJ databases">
        <title>Evolutionary Origins and Diversification of the Mycorrhizal Mutualists.</title>
        <authorList>
            <consortium name="DOE Joint Genome Institute"/>
            <consortium name="Mycorrhizal Genomics Consortium"/>
            <person name="Kohler A."/>
            <person name="Kuo A."/>
            <person name="Nagy L.G."/>
            <person name="Floudas D."/>
            <person name="Copeland A."/>
            <person name="Barry K.W."/>
            <person name="Cichocki N."/>
            <person name="Veneault-Fourrey C."/>
            <person name="LaButti K."/>
            <person name="Lindquist E.A."/>
            <person name="Lipzen A."/>
            <person name="Lundell T."/>
            <person name="Morin E."/>
            <person name="Murat C."/>
            <person name="Riley R."/>
            <person name="Ohm R."/>
            <person name="Sun H."/>
            <person name="Tunlid A."/>
            <person name="Henrissat B."/>
            <person name="Grigoriev I.V."/>
            <person name="Hibbett D.S."/>
            <person name="Martin F."/>
        </authorList>
    </citation>
    <scope>NUCLEOTIDE SEQUENCE [LARGE SCALE GENOMIC DNA]</scope>
    <source>
        <strain evidence="4">F 1598</strain>
    </source>
</reference>
<dbReference type="FunCoup" id="A0A0C3G233">
    <property type="interactions" value="70"/>
</dbReference>
<sequence length="307" mass="34761">MQPSQPQEDEAEPEELVRFRQAWLRELEQANARRRPDDHDQATMFPASASQPSYREEQRLEPSHHTTAGEPTVSSLQPARVFTQGLTVAVDTYRRAVECERQSQLDDALRLYRQAFRMDPNVDKAFHSHGAEQLQHSAAASLPGHNPRHKSDSTHPAAVDNLTRRFDALSVKYAGASRSIVTGTLASLLDKFPHDLIFEPEDEKSGVPLNLLPDEILVLILRSLDTTGIERFAAINRKARVVTLDSGIWRGLVEITYKPPQIRHGLALETVAAEYMSDYRRVYIEHPRLRLDGVYIAVCHYVLSRVL</sequence>
<organism evidence="3 4">
    <name type="scientific">Piloderma croceum (strain F 1598)</name>
    <dbReference type="NCBI Taxonomy" id="765440"/>
    <lineage>
        <taxon>Eukaryota</taxon>
        <taxon>Fungi</taxon>
        <taxon>Dikarya</taxon>
        <taxon>Basidiomycota</taxon>
        <taxon>Agaricomycotina</taxon>
        <taxon>Agaricomycetes</taxon>
        <taxon>Agaricomycetidae</taxon>
        <taxon>Atheliales</taxon>
        <taxon>Atheliaceae</taxon>
        <taxon>Piloderma</taxon>
    </lineage>
</organism>
<evidence type="ECO:0000313" key="3">
    <source>
        <dbReference type="EMBL" id="KIM90425.1"/>
    </source>
</evidence>
<keyword evidence="4" id="KW-1185">Reference proteome</keyword>